<dbReference type="Pfam" id="PF07980">
    <property type="entry name" value="SusD_RagB"/>
    <property type="match status" value="1"/>
</dbReference>
<evidence type="ECO:0000256" key="3">
    <source>
        <dbReference type="ARBA" id="ARBA00022729"/>
    </source>
</evidence>
<reference evidence="8 9" key="1">
    <citation type="submission" date="2020-01" db="EMBL/GenBank/DDBJ databases">
        <title>Complete genome sequence of Chitinophaga sp. H33E-04 isolated from quinoa roots.</title>
        <authorList>
            <person name="Weon H.-Y."/>
            <person name="Lee S.A."/>
        </authorList>
    </citation>
    <scope>NUCLEOTIDE SEQUENCE [LARGE SCALE GENOMIC DNA]</scope>
    <source>
        <strain evidence="8 9">H33E-04</strain>
    </source>
</reference>
<dbReference type="KEGG" id="chih:GWR21_05550"/>
<dbReference type="Gene3D" id="1.25.40.390">
    <property type="match status" value="1"/>
</dbReference>
<evidence type="ECO:0000259" key="7">
    <source>
        <dbReference type="Pfam" id="PF14322"/>
    </source>
</evidence>
<organism evidence="8 9">
    <name type="scientific">Chitinophaga agri</name>
    <dbReference type="NCBI Taxonomy" id="2703787"/>
    <lineage>
        <taxon>Bacteria</taxon>
        <taxon>Pseudomonadati</taxon>
        <taxon>Bacteroidota</taxon>
        <taxon>Chitinophagia</taxon>
        <taxon>Chitinophagales</taxon>
        <taxon>Chitinophagaceae</taxon>
        <taxon>Chitinophaga</taxon>
    </lineage>
</organism>
<evidence type="ECO:0000256" key="4">
    <source>
        <dbReference type="ARBA" id="ARBA00023136"/>
    </source>
</evidence>
<accession>A0A6B9ZAB5</accession>
<dbReference type="PROSITE" id="PS51257">
    <property type="entry name" value="PROKAR_LIPOPROTEIN"/>
    <property type="match status" value="1"/>
</dbReference>
<keyword evidence="3" id="KW-0732">Signal</keyword>
<dbReference type="RefSeq" id="WP_162330779.1">
    <property type="nucleotide sequence ID" value="NZ_CP048113.1"/>
</dbReference>
<comment type="similarity">
    <text evidence="2">Belongs to the SusD family.</text>
</comment>
<evidence type="ECO:0000259" key="6">
    <source>
        <dbReference type="Pfam" id="PF07980"/>
    </source>
</evidence>
<evidence type="ECO:0000313" key="8">
    <source>
        <dbReference type="EMBL" id="QHS59077.1"/>
    </source>
</evidence>
<feature type="domain" description="SusD-like N-terminal" evidence="7">
    <location>
        <begin position="96"/>
        <end position="237"/>
    </location>
</feature>
<feature type="domain" description="RagB/SusD" evidence="6">
    <location>
        <begin position="341"/>
        <end position="430"/>
    </location>
</feature>
<evidence type="ECO:0000313" key="9">
    <source>
        <dbReference type="Proteomes" id="UP000476411"/>
    </source>
</evidence>
<dbReference type="InterPro" id="IPR033985">
    <property type="entry name" value="SusD-like_N"/>
</dbReference>
<keyword evidence="5" id="KW-0998">Cell outer membrane</keyword>
<proteinExistence type="inferred from homology"/>
<sequence>MLKKIITASLAMAFLTLTSCEKLLDVEPTDKLSNEVVFSDVSGAKAALAGAYSMLLTTQLYHTNRMVYPDLVAGNIIYLKETNVKLLDVYSFMQDASTSAMNETYNQYYTLLNNVNNILTGASRLSDSTNPALRRLEAEGRCLRALAHFDLLRLFARPYSYTPDASHAGVVINLKPRLYNDPLPVRTTAAGSYKAVTDDLEAAIRLFSGTSPLLSGGYTQYTFNAVSAEALLAKVYLYEHNWQQAYDHTDNVIRNGGRTLMTNQQYAGSWSSRTPSSESLFELALESNFAGTTLGNYYGDNSTELQYGVSPALSRQYTATDVRGTAGLLIPRTIAGTAYLLTGKYKGTAANATPVKVLRLTDMVLIRAEAAAHLENLTQAVNDLNSIRMRADAAAERAELQTTAEVINWIRIERRKEFAFEGEYFLDLMREKLSLPDRSFEDDKMVLPIPKKATDVNPSLEQNKGY</sequence>
<evidence type="ECO:0000256" key="5">
    <source>
        <dbReference type="ARBA" id="ARBA00023237"/>
    </source>
</evidence>
<evidence type="ECO:0000256" key="2">
    <source>
        <dbReference type="ARBA" id="ARBA00006275"/>
    </source>
</evidence>
<dbReference type="Pfam" id="PF14322">
    <property type="entry name" value="SusD-like_3"/>
    <property type="match status" value="1"/>
</dbReference>
<dbReference type="SUPFAM" id="SSF48452">
    <property type="entry name" value="TPR-like"/>
    <property type="match status" value="1"/>
</dbReference>
<keyword evidence="4" id="KW-0472">Membrane</keyword>
<dbReference type="InterPro" id="IPR012944">
    <property type="entry name" value="SusD_RagB_dom"/>
</dbReference>
<gene>
    <name evidence="8" type="ORF">GWR21_05550</name>
</gene>
<keyword evidence="9" id="KW-1185">Reference proteome</keyword>
<dbReference type="Proteomes" id="UP000476411">
    <property type="component" value="Chromosome"/>
</dbReference>
<comment type="subcellular location">
    <subcellularLocation>
        <location evidence="1">Cell outer membrane</location>
    </subcellularLocation>
</comment>
<protein>
    <submittedName>
        <fullName evidence="8">RagB/SusD family nutrient uptake outer membrane protein</fullName>
    </submittedName>
</protein>
<dbReference type="InterPro" id="IPR011990">
    <property type="entry name" value="TPR-like_helical_dom_sf"/>
</dbReference>
<dbReference type="AlphaFoldDB" id="A0A6B9ZAB5"/>
<name>A0A6B9ZAB5_9BACT</name>
<dbReference type="EMBL" id="CP048113">
    <property type="protein sequence ID" value="QHS59077.1"/>
    <property type="molecule type" value="Genomic_DNA"/>
</dbReference>
<evidence type="ECO:0000256" key="1">
    <source>
        <dbReference type="ARBA" id="ARBA00004442"/>
    </source>
</evidence>
<dbReference type="GO" id="GO:0009279">
    <property type="term" value="C:cell outer membrane"/>
    <property type="evidence" value="ECO:0007669"/>
    <property type="project" value="UniProtKB-SubCell"/>
</dbReference>